<organism evidence="1 2">
    <name type="scientific">Parnassius mnemosyne</name>
    <name type="common">clouded apollo</name>
    <dbReference type="NCBI Taxonomy" id="213953"/>
    <lineage>
        <taxon>Eukaryota</taxon>
        <taxon>Metazoa</taxon>
        <taxon>Ecdysozoa</taxon>
        <taxon>Arthropoda</taxon>
        <taxon>Hexapoda</taxon>
        <taxon>Insecta</taxon>
        <taxon>Pterygota</taxon>
        <taxon>Neoptera</taxon>
        <taxon>Endopterygota</taxon>
        <taxon>Lepidoptera</taxon>
        <taxon>Glossata</taxon>
        <taxon>Ditrysia</taxon>
        <taxon>Papilionoidea</taxon>
        <taxon>Papilionidae</taxon>
        <taxon>Parnassiinae</taxon>
        <taxon>Parnassini</taxon>
        <taxon>Parnassius</taxon>
        <taxon>Driopa</taxon>
    </lineage>
</organism>
<keyword evidence="2" id="KW-1185">Reference proteome</keyword>
<name>A0AAV1LWX2_9NEOP</name>
<dbReference type="AlphaFoldDB" id="A0AAV1LWX2"/>
<gene>
    <name evidence="1" type="ORF">PARMNEM_LOCUS18770</name>
</gene>
<comment type="caution">
    <text evidence="1">The sequence shown here is derived from an EMBL/GenBank/DDBJ whole genome shotgun (WGS) entry which is preliminary data.</text>
</comment>
<protein>
    <submittedName>
        <fullName evidence="1">Uncharacterized protein</fullName>
    </submittedName>
</protein>
<proteinExistence type="predicted"/>
<sequence>MLKASLFYFILCNIHDITNEDGSHVEVRAVFIDCELDERKDVSCDSDNSRFQREELFKHNILRECKKKLALTVKMISEPGKSSGDEYIPIEHVFDGSKKKRVRLLDPFVLRLRREEPLQAYKIRRIDTVSGILTNSDDHAFQEINKNSRMRRTSKTLTSNTDDYNIVPLQMLERRKRGLETYFIQDNNAGRDMSNASSYFDGNIIKIILFL</sequence>
<accession>A0AAV1LWX2</accession>
<dbReference type="EMBL" id="CAVLGL010000115">
    <property type="protein sequence ID" value="CAK1599953.1"/>
    <property type="molecule type" value="Genomic_DNA"/>
</dbReference>
<dbReference type="Proteomes" id="UP001314205">
    <property type="component" value="Unassembled WGS sequence"/>
</dbReference>
<evidence type="ECO:0000313" key="1">
    <source>
        <dbReference type="EMBL" id="CAK1599953.1"/>
    </source>
</evidence>
<reference evidence="1 2" key="1">
    <citation type="submission" date="2023-11" db="EMBL/GenBank/DDBJ databases">
        <authorList>
            <person name="Hedman E."/>
            <person name="Englund M."/>
            <person name="Stromberg M."/>
            <person name="Nyberg Akerstrom W."/>
            <person name="Nylinder S."/>
            <person name="Jareborg N."/>
            <person name="Kallberg Y."/>
            <person name="Kronander E."/>
        </authorList>
    </citation>
    <scope>NUCLEOTIDE SEQUENCE [LARGE SCALE GENOMIC DNA]</scope>
</reference>
<evidence type="ECO:0000313" key="2">
    <source>
        <dbReference type="Proteomes" id="UP001314205"/>
    </source>
</evidence>